<reference evidence="2" key="2">
    <citation type="submission" date="2023-06" db="EMBL/GenBank/DDBJ databases">
        <authorList>
            <consortium name="Lawrence Berkeley National Laboratory"/>
            <person name="Haridas S."/>
            <person name="Hensen N."/>
            <person name="Bonometti L."/>
            <person name="Westerberg I."/>
            <person name="Brannstrom I.O."/>
            <person name="Guillou S."/>
            <person name="Cros-Aarteil S."/>
            <person name="Calhoun S."/>
            <person name="Kuo A."/>
            <person name="Mondo S."/>
            <person name="Pangilinan J."/>
            <person name="Riley R."/>
            <person name="LaButti K."/>
            <person name="Andreopoulos B."/>
            <person name="Lipzen A."/>
            <person name="Chen C."/>
            <person name="Yanf M."/>
            <person name="Daum C."/>
            <person name="Ng V."/>
            <person name="Clum A."/>
            <person name="Steindorff A."/>
            <person name="Ohm R."/>
            <person name="Martin F."/>
            <person name="Silar P."/>
            <person name="Natvig D."/>
            <person name="Lalanne C."/>
            <person name="Gautier V."/>
            <person name="Ament-velasquez S.L."/>
            <person name="Kruys A."/>
            <person name="Hutchinson M.I."/>
            <person name="Powell A.J."/>
            <person name="Barry K."/>
            <person name="Miller A.N."/>
            <person name="Grigoriev I.V."/>
            <person name="Debuchy R."/>
            <person name="Gladieux P."/>
            <person name="Thoren M.H."/>
            <person name="Johannesson H."/>
        </authorList>
    </citation>
    <scope>NUCLEOTIDE SEQUENCE</scope>
    <source>
        <strain evidence="2">CBS 232.78</strain>
    </source>
</reference>
<name>A0AAE0TVG7_9PEZI</name>
<dbReference type="EMBL" id="JAULSW010000005">
    <property type="protein sequence ID" value="KAK3381066.1"/>
    <property type="molecule type" value="Genomic_DNA"/>
</dbReference>
<evidence type="ECO:0000256" key="1">
    <source>
        <dbReference type="SAM" id="MobiDB-lite"/>
    </source>
</evidence>
<feature type="compositionally biased region" description="Low complexity" evidence="1">
    <location>
        <begin position="1"/>
        <end position="20"/>
    </location>
</feature>
<protein>
    <submittedName>
        <fullName evidence="2">Uncharacterized protein</fullName>
    </submittedName>
</protein>
<reference evidence="2" key="1">
    <citation type="journal article" date="2023" name="Mol. Phylogenet. Evol.">
        <title>Genome-scale phylogeny and comparative genomics of the fungal order Sordariales.</title>
        <authorList>
            <person name="Hensen N."/>
            <person name="Bonometti L."/>
            <person name="Westerberg I."/>
            <person name="Brannstrom I.O."/>
            <person name="Guillou S."/>
            <person name="Cros-Aarteil S."/>
            <person name="Calhoun S."/>
            <person name="Haridas S."/>
            <person name="Kuo A."/>
            <person name="Mondo S."/>
            <person name="Pangilinan J."/>
            <person name="Riley R."/>
            <person name="LaButti K."/>
            <person name="Andreopoulos B."/>
            <person name="Lipzen A."/>
            <person name="Chen C."/>
            <person name="Yan M."/>
            <person name="Daum C."/>
            <person name="Ng V."/>
            <person name="Clum A."/>
            <person name="Steindorff A."/>
            <person name="Ohm R.A."/>
            <person name="Martin F."/>
            <person name="Silar P."/>
            <person name="Natvig D.O."/>
            <person name="Lalanne C."/>
            <person name="Gautier V."/>
            <person name="Ament-Velasquez S.L."/>
            <person name="Kruys A."/>
            <person name="Hutchinson M.I."/>
            <person name="Powell A.J."/>
            <person name="Barry K."/>
            <person name="Miller A.N."/>
            <person name="Grigoriev I.V."/>
            <person name="Debuchy R."/>
            <person name="Gladieux P."/>
            <person name="Hiltunen Thoren M."/>
            <person name="Johannesson H."/>
        </authorList>
    </citation>
    <scope>NUCLEOTIDE SEQUENCE</scope>
    <source>
        <strain evidence="2">CBS 232.78</strain>
    </source>
</reference>
<evidence type="ECO:0000313" key="2">
    <source>
        <dbReference type="EMBL" id="KAK3381066.1"/>
    </source>
</evidence>
<dbReference type="Pfam" id="PF12511">
    <property type="entry name" value="DUF3716"/>
    <property type="match status" value="1"/>
</dbReference>
<proteinExistence type="predicted"/>
<dbReference type="AlphaFoldDB" id="A0AAE0TVG7"/>
<dbReference type="InterPro" id="IPR022190">
    <property type="entry name" value="DUF3716"/>
</dbReference>
<feature type="region of interest" description="Disordered" evidence="1">
    <location>
        <begin position="71"/>
        <end position="106"/>
    </location>
</feature>
<gene>
    <name evidence="2" type="ORF">B0H63DRAFT_474834</name>
</gene>
<feature type="region of interest" description="Disordered" evidence="1">
    <location>
        <begin position="269"/>
        <end position="380"/>
    </location>
</feature>
<keyword evidence="3" id="KW-1185">Reference proteome</keyword>
<feature type="compositionally biased region" description="Low complexity" evidence="1">
    <location>
        <begin position="343"/>
        <end position="359"/>
    </location>
</feature>
<comment type="caution">
    <text evidence="2">The sequence shown here is derived from an EMBL/GenBank/DDBJ whole genome shotgun (WGS) entry which is preliminary data.</text>
</comment>
<organism evidence="2 3">
    <name type="scientific">Podospora didyma</name>
    <dbReference type="NCBI Taxonomy" id="330526"/>
    <lineage>
        <taxon>Eukaryota</taxon>
        <taxon>Fungi</taxon>
        <taxon>Dikarya</taxon>
        <taxon>Ascomycota</taxon>
        <taxon>Pezizomycotina</taxon>
        <taxon>Sordariomycetes</taxon>
        <taxon>Sordariomycetidae</taxon>
        <taxon>Sordariales</taxon>
        <taxon>Podosporaceae</taxon>
        <taxon>Podospora</taxon>
    </lineage>
</organism>
<dbReference type="Proteomes" id="UP001285441">
    <property type="component" value="Unassembled WGS sequence"/>
</dbReference>
<accession>A0AAE0TVG7</accession>
<evidence type="ECO:0000313" key="3">
    <source>
        <dbReference type="Proteomes" id="UP001285441"/>
    </source>
</evidence>
<feature type="region of interest" description="Disordered" evidence="1">
    <location>
        <begin position="1"/>
        <end position="51"/>
    </location>
</feature>
<sequence length="433" mass="46996">MPRLDSSSEGSPSDTESDSSVHTIPNDPPLLTSFQGPVDDLEPSYDLGFFVSNTEPAPSALRQTTHVVRKLANKAKRASDTSRDSPSYPNKTPKHSGRQSASTSQYSGLDIQLDEVSEYSFDENTHEPITKEEDERSYSAFAAAPVAPIHPAFPRTAIDMFRQIFPTLPLNRSDLNNPVTNVLANAVVKQVPGLRRGFKVSKAQNLGSYLIQATGTILSGEDRCFKCSRGTGVYSECVVSDNPDVVYHSQGACGNCWYNRKGSSCSFRQTDAPDDGGEPAVMNPWAAGAAKSHQRTATPSDDGGDGHSPRQPPPTQSGYGGYGLNDYLSQQQTPAPKLETKLPNYRRPPATNTTPTTPAQAIDSSPPAPSGPSTSSDTLDSRVKAWESRYSGMATSTLLSTQEHLINWQEDLITRQLAMNKVMQARLKDKENL</sequence>